<feature type="transmembrane region" description="Helical" evidence="1">
    <location>
        <begin position="546"/>
        <end position="572"/>
    </location>
</feature>
<feature type="transmembrane region" description="Helical" evidence="1">
    <location>
        <begin position="421"/>
        <end position="445"/>
    </location>
</feature>
<evidence type="ECO:0000313" key="3">
    <source>
        <dbReference type="Proteomes" id="UP001235966"/>
    </source>
</evidence>
<feature type="transmembrane region" description="Helical" evidence="1">
    <location>
        <begin position="720"/>
        <end position="741"/>
    </location>
</feature>
<dbReference type="RefSeq" id="WP_278058240.1">
    <property type="nucleotide sequence ID" value="NZ_CP121247.1"/>
</dbReference>
<feature type="transmembrane region" description="Helical" evidence="1">
    <location>
        <begin position="747"/>
        <end position="765"/>
    </location>
</feature>
<keyword evidence="3" id="KW-1185">Reference proteome</keyword>
<accession>A0ABT9NAN8</accession>
<evidence type="ECO:0000256" key="1">
    <source>
        <dbReference type="SAM" id="Phobius"/>
    </source>
</evidence>
<dbReference type="Proteomes" id="UP001235966">
    <property type="component" value="Unassembled WGS sequence"/>
</dbReference>
<keyword evidence="1" id="KW-0812">Transmembrane</keyword>
<feature type="transmembrane region" description="Helical" evidence="1">
    <location>
        <begin position="632"/>
        <end position="652"/>
    </location>
</feature>
<reference evidence="2 3" key="1">
    <citation type="submission" date="2023-07" db="EMBL/GenBank/DDBJ databases">
        <title>Sequencing the genomes of 1000 actinobacteria strains.</title>
        <authorList>
            <person name="Klenk H.-P."/>
        </authorList>
    </citation>
    <scope>NUCLEOTIDE SEQUENCE [LARGE SCALE GENOMIC DNA]</scope>
    <source>
        <strain evidence="2 3">DSM 102162</strain>
    </source>
</reference>
<name>A0ABT9NAN8_9ACTO</name>
<protein>
    <submittedName>
        <fullName evidence="2">Uncharacterized protein</fullName>
    </submittedName>
</protein>
<organism evidence="2 3">
    <name type="scientific">Arcanobacterium wilhelmae</name>
    <dbReference type="NCBI Taxonomy" id="1803177"/>
    <lineage>
        <taxon>Bacteria</taxon>
        <taxon>Bacillati</taxon>
        <taxon>Actinomycetota</taxon>
        <taxon>Actinomycetes</taxon>
        <taxon>Actinomycetales</taxon>
        <taxon>Actinomycetaceae</taxon>
        <taxon>Arcanobacterium</taxon>
    </lineage>
</organism>
<evidence type="ECO:0000313" key="2">
    <source>
        <dbReference type="EMBL" id="MDP9800789.1"/>
    </source>
</evidence>
<feature type="transmembrane region" description="Helical" evidence="1">
    <location>
        <begin position="601"/>
        <end position="620"/>
    </location>
</feature>
<comment type="caution">
    <text evidence="2">The sequence shown here is derived from an EMBL/GenBank/DDBJ whole genome shotgun (WGS) entry which is preliminary data.</text>
</comment>
<feature type="transmembrane region" description="Helical" evidence="1">
    <location>
        <begin position="506"/>
        <end position="526"/>
    </location>
</feature>
<feature type="transmembrane region" description="Helical" evidence="1">
    <location>
        <begin position="451"/>
        <end position="475"/>
    </location>
</feature>
<feature type="transmembrane region" description="Helical" evidence="1">
    <location>
        <begin position="690"/>
        <end position="708"/>
    </location>
</feature>
<feature type="transmembrane region" description="Helical" evidence="1">
    <location>
        <begin position="388"/>
        <end position="409"/>
    </location>
</feature>
<dbReference type="EMBL" id="JAUSQW010000001">
    <property type="protein sequence ID" value="MDP9800789.1"/>
    <property type="molecule type" value="Genomic_DNA"/>
</dbReference>
<proteinExistence type="predicted"/>
<feature type="transmembrane region" description="Helical" evidence="1">
    <location>
        <begin position="579"/>
        <end position="595"/>
    </location>
</feature>
<keyword evidence="1" id="KW-1133">Transmembrane helix</keyword>
<keyword evidence="1" id="KW-0472">Membrane</keyword>
<sequence>MRVRASKSAAIAVAVAVLFVLVSVFALPAWKTAFDAERRDFGGRGQLLVVGIPGLRWDQVDDRVTPEIESFTRWGVNANLSVVTRGETACPDAGWLTLNAGTIAQAPACGAGAGALSSKAGEQGLSRDQWASLVEVNVANPFEPEFGVLAQALRGKKVVSIGRGGAIASADEHGVPAGAHYELSGRTAAQVYEAEGLEHADVVFADLGPIGYPSSDSSGGFASKLRVVFGGGESESVDQARLRAVDRAFGELVKAAGDARVMLIALGDTGSRARLHVFSYGPESLVLPDPAGGSRDAGVAQLAKRWGGSEAATAGSGEYASSWSTRKHGLIQLTDVVPTILSAVGVKAPNGARQIGSEVWSSLAESPNTASRLEDAEKHGAVTRSVVGVFYTLWGISALGAFALLWRWRKKHAKAMRMPRWLVQVLLSVASLPVASFLINLVAWWNSSVPVVGFVVGVVVIAGVIGVGAEVVGVISGRLIDAASQEPAGVEPAVVRSVSPVSRNGATSAAVVAFVTACVIGLDAIYGSALHSPSVLGDQPQSGGRFYGLSNAPFTVFAVSMLVLAAAGAYVILAVKWRGVAVGGIVALGVASVVIDGSSDIGADFGGVPALVVAFSLFALMVAGKALRVRNVIAMLAVATGVTVVAAFIDWLRPAQSRTHLGKFFDAVVHGDAWQIVVRKLGFLLGSVPVIVWVLILALVFGAAWFGWRQARSGWRLDIASLNPFGQAAIAICALAIVGFALNDSGLVLPMAAIFVGVPLICVSINQ</sequence>
<gene>
    <name evidence="2" type="ORF">J2S49_000865</name>
</gene>